<geneLocation type="plasmid" evidence="1 2">
    <name>1</name>
</geneLocation>
<dbReference type="EMBL" id="CP009336">
    <property type="protein sequence ID" value="AJG79659.1"/>
    <property type="molecule type" value="Genomic_DNA"/>
</dbReference>
<dbReference type="Proteomes" id="UP000031876">
    <property type="component" value="Plasmid 1"/>
</dbReference>
<dbReference type="KEGG" id="btw:BF38_5503"/>
<dbReference type="AlphaFoldDB" id="A0AB33B6J7"/>
<gene>
    <name evidence="1" type="ORF">BF38_5503</name>
</gene>
<proteinExistence type="predicted"/>
<organism evidence="1 2">
    <name type="scientific">Bacillus thuringiensis</name>
    <dbReference type="NCBI Taxonomy" id="1428"/>
    <lineage>
        <taxon>Bacteria</taxon>
        <taxon>Bacillati</taxon>
        <taxon>Bacillota</taxon>
        <taxon>Bacilli</taxon>
        <taxon>Bacillales</taxon>
        <taxon>Bacillaceae</taxon>
        <taxon>Bacillus</taxon>
        <taxon>Bacillus cereus group</taxon>
    </lineage>
</organism>
<accession>A0AB33B6J7</accession>
<evidence type="ECO:0008006" key="3">
    <source>
        <dbReference type="Google" id="ProtNLM"/>
    </source>
</evidence>
<name>A0AB33B6J7_BACTU</name>
<reference evidence="1 2" key="1">
    <citation type="journal article" date="2015" name="Genome Announc.">
        <title>Complete genome sequences for 35 biothreat assay-relevant bacillus species.</title>
        <authorList>
            <person name="Johnson S.L."/>
            <person name="Daligault H.E."/>
            <person name="Davenport K.W."/>
            <person name="Jaissle J."/>
            <person name="Frey K.G."/>
            <person name="Ladner J.T."/>
            <person name="Broomall S.M."/>
            <person name="Bishop-Lilly K.A."/>
            <person name="Bruce D.C."/>
            <person name="Gibbons H.S."/>
            <person name="Coyne S.R."/>
            <person name="Lo C.C."/>
            <person name="Meincke L."/>
            <person name="Munk A.C."/>
            <person name="Koroleva G.I."/>
            <person name="Rosenzweig C.N."/>
            <person name="Palacios G.F."/>
            <person name="Redden C.L."/>
            <person name="Minogue T.D."/>
            <person name="Chain P.S."/>
        </authorList>
    </citation>
    <scope>NUCLEOTIDE SEQUENCE [LARGE SCALE GENOMIC DNA]</scope>
    <source>
        <strain evidence="1 2">HD1011</strain>
    </source>
</reference>
<protein>
    <recommendedName>
        <fullName evidence="3">Group-specific protein</fullName>
    </recommendedName>
</protein>
<evidence type="ECO:0000313" key="2">
    <source>
        <dbReference type="Proteomes" id="UP000031876"/>
    </source>
</evidence>
<sequence>MIKMNLKSLFQEIEKQNLYIEQIIILCIKLIDRHNSYPSQNSIVFEHNLTLLSNLLLNRTHIIKRKLALCATLMNTLDMSNLNINDRIKSSISPATLADLKNIEFNNFTCKKLYNENIKQLELISLDFKQ</sequence>
<keyword evidence="1" id="KW-0614">Plasmid</keyword>
<evidence type="ECO:0000313" key="1">
    <source>
        <dbReference type="EMBL" id="AJG79659.1"/>
    </source>
</evidence>